<dbReference type="Gene3D" id="3.30.70.3370">
    <property type="match status" value="1"/>
</dbReference>
<dbReference type="InterPro" id="IPR053709">
    <property type="entry name" value="eRP_eS24_sf"/>
</dbReference>
<proteinExistence type="predicted"/>
<name>A0A9X9LYE9_GULGU</name>
<sequence length="130" mass="15287">FITPERQQYLGQKFGANQPKCTRPPRYHLCIWTQNPFWQWQDTWPWHDLGVLGVCEKNEPKHRLARHGLDEKKEDIRKTAKGTQEQNEEVILQRDCKSQCGCWQKVSRRLDSRSQGSSGTLSVVIVQIFH</sequence>
<comment type="caution">
    <text evidence="1">The sequence shown here is derived from an EMBL/GenBank/DDBJ whole genome shotgun (WGS) entry which is preliminary data.</text>
</comment>
<dbReference type="EMBL" id="CYRY02028138">
    <property type="protein sequence ID" value="VCW99305.1"/>
    <property type="molecule type" value="Genomic_DNA"/>
</dbReference>
<evidence type="ECO:0000313" key="1">
    <source>
        <dbReference type="EMBL" id="VCW99305.1"/>
    </source>
</evidence>
<evidence type="ECO:0000313" key="2">
    <source>
        <dbReference type="Proteomes" id="UP000269945"/>
    </source>
</evidence>
<dbReference type="Proteomes" id="UP000269945">
    <property type="component" value="Unassembled WGS sequence"/>
</dbReference>
<gene>
    <name evidence="1" type="ORF">BN2614_LOCUS3</name>
</gene>
<organism evidence="1 2">
    <name type="scientific">Gulo gulo</name>
    <name type="common">Wolverine</name>
    <name type="synonym">Gluton</name>
    <dbReference type="NCBI Taxonomy" id="48420"/>
    <lineage>
        <taxon>Eukaryota</taxon>
        <taxon>Metazoa</taxon>
        <taxon>Chordata</taxon>
        <taxon>Craniata</taxon>
        <taxon>Vertebrata</taxon>
        <taxon>Euteleostomi</taxon>
        <taxon>Mammalia</taxon>
        <taxon>Eutheria</taxon>
        <taxon>Laurasiatheria</taxon>
        <taxon>Carnivora</taxon>
        <taxon>Caniformia</taxon>
        <taxon>Musteloidea</taxon>
        <taxon>Mustelidae</taxon>
        <taxon>Guloninae</taxon>
        <taxon>Gulo</taxon>
    </lineage>
</organism>
<reference evidence="1 2" key="1">
    <citation type="submission" date="2018-10" db="EMBL/GenBank/DDBJ databases">
        <authorList>
            <person name="Ekblom R."/>
            <person name="Jareborg N."/>
        </authorList>
    </citation>
    <scope>NUCLEOTIDE SEQUENCE [LARGE SCALE GENOMIC DNA]</scope>
    <source>
        <tissue evidence="1">Muscle</tissue>
    </source>
</reference>
<accession>A0A9X9LYE9</accession>
<feature type="non-terminal residue" evidence="1">
    <location>
        <position position="1"/>
    </location>
</feature>
<protein>
    <submittedName>
        <fullName evidence="1">Uncharacterized protein</fullName>
    </submittedName>
</protein>
<keyword evidence="2" id="KW-1185">Reference proteome</keyword>
<dbReference type="AlphaFoldDB" id="A0A9X9LYE9"/>